<proteinExistence type="predicted"/>
<organism evidence="1 2">
    <name type="scientific">Trametes sanguinea</name>
    <dbReference type="NCBI Taxonomy" id="158606"/>
    <lineage>
        <taxon>Eukaryota</taxon>
        <taxon>Fungi</taxon>
        <taxon>Dikarya</taxon>
        <taxon>Basidiomycota</taxon>
        <taxon>Agaricomycotina</taxon>
        <taxon>Agaricomycetes</taxon>
        <taxon>Polyporales</taxon>
        <taxon>Polyporaceae</taxon>
        <taxon>Trametes</taxon>
    </lineage>
</organism>
<comment type="caution">
    <text evidence="1">The sequence shown here is derived from an EMBL/GenBank/DDBJ whole genome shotgun (WGS) entry which is preliminary data.</text>
</comment>
<name>A0ACC1MN99_9APHY</name>
<sequence length="178" mass="20575">MSHSQSPLSLFNKRACAIAQGRAAHVRLSWRICKYLGAWVHTLVQACSRCTIDTFVWHRLDWDTLWLLVARPLCLGPIRQWDCQNVWRRTMRIVDSLHYLRRVVVLPTRFYASHPAYPSSQAAFIETYLAHARSHNSPCGHRPRPTHRLRRGTRLKASPRHIPYAARTNVFTASAILA</sequence>
<evidence type="ECO:0000313" key="1">
    <source>
        <dbReference type="EMBL" id="KAJ2968003.1"/>
    </source>
</evidence>
<gene>
    <name evidence="1" type="ORF">NUW54_g13342</name>
</gene>
<accession>A0ACC1MN99</accession>
<dbReference type="EMBL" id="JANSHE010006151">
    <property type="protein sequence ID" value="KAJ2968003.1"/>
    <property type="molecule type" value="Genomic_DNA"/>
</dbReference>
<reference evidence="1" key="1">
    <citation type="submission" date="2022-08" db="EMBL/GenBank/DDBJ databases">
        <title>Genome Sequence of Pycnoporus sanguineus.</title>
        <authorList>
            <person name="Buettner E."/>
        </authorList>
    </citation>
    <scope>NUCLEOTIDE SEQUENCE</scope>
    <source>
        <strain evidence="1">CG-C14</strain>
    </source>
</reference>
<keyword evidence="2" id="KW-1185">Reference proteome</keyword>
<evidence type="ECO:0000313" key="2">
    <source>
        <dbReference type="Proteomes" id="UP001144978"/>
    </source>
</evidence>
<protein>
    <submittedName>
        <fullName evidence="1">Uncharacterized protein</fullName>
    </submittedName>
</protein>
<dbReference type="Proteomes" id="UP001144978">
    <property type="component" value="Unassembled WGS sequence"/>
</dbReference>